<keyword evidence="2" id="KW-1185">Reference proteome</keyword>
<evidence type="ECO:0000313" key="1">
    <source>
        <dbReference type="EMBL" id="MBB3051982.1"/>
    </source>
</evidence>
<reference evidence="1 2" key="1">
    <citation type="submission" date="2020-08" db="EMBL/GenBank/DDBJ databases">
        <title>Genomic Encyclopedia of Type Strains, Phase III (KMG-III): the genomes of soil and plant-associated and newly described type strains.</title>
        <authorList>
            <person name="Whitman W."/>
        </authorList>
    </citation>
    <scope>NUCLEOTIDE SEQUENCE [LARGE SCALE GENOMIC DNA]</scope>
    <source>
        <strain evidence="1 2">CECT 8577</strain>
    </source>
</reference>
<evidence type="ECO:0008006" key="3">
    <source>
        <dbReference type="Google" id="ProtNLM"/>
    </source>
</evidence>
<dbReference type="Proteomes" id="UP000550714">
    <property type="component" value="Unassembled WGS sequence"/>
</dbReference>
<dbReference type="EMBL" id="JACHWU010000003">
    <property type="protein sequence ID" value="MBB3051982.1"/>
    <property type="molecule type" value="Genomic_DNA"/>
</dbReference>
<gene>
    <name evidence="1" type="ORF">FHS23_003011</name>
</gene>
<proteinExistence type="predicted"/>
<evidence type="ECO:0000313" key="2">
    <source>
        <dbReference type="Proteomes" id="UP000550714"/>
    </source>
</evidence>
<sequence>MSWNDYYRRRDILDAVLRHARRDPEAPLAVSEIPGAVDEFGTEDNLLLALHYRWQQALSGRLRAAVGGPEDSADLPGGRDTDHVESVSRAWRKTLSEHATLRTVLDAHLDDHPALRRAHEAEMRMLAVTAGLAEPGEPADEVTQIGKTLVGLMRTRTSELGAAPRNPFGQLLRKLAPTG</sequence>
<dbReference type="AlphaFoldDB" id="A0A839S3N1"/>
<dbReference type="RefSeq" id="WP_183655065.1">
    <property type="nucleotide sequence ID" value="NZ_JACHWU010000003.1"/>
</dbReference>
<organism evidence="1 2">
    <name type="scientific">Prauserella isguenensis</name>
    <dbReference type="NCBI Taxonomy" id="1470180"/>
    <lineage>
        <taxon>Bacteria</taxon>
        <taxon>Bacillati</taxon>
        <taxon>Actinomycetota</taxon>
        <taxon>Actinomycetes</taxon>
        <taxon>Pseudonocardiales</taxon>
        <taxon>Pseudonocardiaceae</taxon>
        <taxon>Prauserella</taxon>
    </lineage>
</organism>
<accession>A0A839S3N1</accession>
<comment type="caution">
    <text evidence="1">The sequence shown here is derived from an EMBL/GenBank/DDBJ whole genome shotgun (WGS) entry which is preliminary data.</text>
</comment>
<name>A0A839S3N1_9PSEU</name>
<protein>
    <recommendedName>
        <fullName evidence="3">TetR family transcriptional regulator</fullName>
    </recommendedName>
</protein>